<dbReference type="AlphaFoldDB" id="A0A850PSS8"/>
<dbReference type="InterPro" id="IPR000944">
    <property type="entry name" value="Tscrpt_reg_Rrf2"/>
</dbReference>
<comment type="caution">
    <text evidence="1">The sequence shown here is derived from an EMBL/GenBank/DDBJ whole genome shotgun (WGS) entry which is preliminary data.</text>
</comment>
<dbReference type="EMBL" id="JABFYL010000032">
    <property type="protein sequence ID" value="NVN51144.1"/>
    <property type="molecule type" value="Genomic_DNA"/>
</dbReference>
<dbReference type="RefSeq" id="WP_178359474.1">
    <property type="nucleotide sequence ID" value="NZ_JABFYL010000032.1"/>
</dbReference>
<reference evidence="1 2" key="1">
    <citation type="submission" date="2020-05" db="EMBL/GenBank/DDBJ databases">
        <title>Draft genome sequence of Mycobacterium hippocampi DL, isolated from European seabass, Dicentrarchus labrax, reared in fish farms.</title>
        <authorList>
            <person name="Stathopoulou P."/>
            <person name="Asimakis E."/>
            <person name="Tzokas K."/>
            <person name="Batargias C."/>
            <person name="Tsiamis G."/>
        </authorList>
    </citation>
    <scope>NUCLEOTIDE SEQUENCE [LARGE SCALE GENOMIC DNA]</scope>
    <source>
        <strain evidence="1 2">DL</strain>
    </source>
</reference>
<gene>
    <name evidence="1" type="ORF">HLY00_1180</name>
</gene>
<dbReference type="GO" id="GO:0005829">
    <property type="term" value="C:cytosol"/>
    <property type="evidence" value="ECO:0007669"/>
    <property type="project" value="TreeGrafter"/>
</dbReference>
<protein>
    <recommendedName>
        <fullName evidence="3">Rrf2 family transcriptional regulator</fullName>
    </recommendedName>
</protein>
<dbReference type="PANTHER" id="PTHR33221">
    <property type="entry name" value="WINGED HELIX-TURN-HELIX TRANSCRIPTIONAL REGULATOR, RRF2 FAMILY"/>
    <property type="match status" value="1"/>
</dbReference>
<dbReference type="PANTHER" id="PTHR33221:SF15">
    <property type="entry name" value="HTH-TYPE TRANSCRIPTIONAL REGULATOR YWGB-RELATED"/>
    <property type="match status" value="1"/>
</dbReference>
<evidence type="ECO:0000313" key="2">
    <source>
        <dbReference type="Proteomes" id="UP000570517"/>
    </source>
</evidence>
<evidence type="ECO:0008006" key="3">
    <source>
        <dbReference type="Google" id="ProtNLM"/>
    </source>
</evidence>
<dbReference type="Pfam" id="PF02082">
    <property type="entry name" value="Rrf2"/>
    <property type="match status" value="1"/>
</dbReference>
<organism evidence="1 2">
    <name type="scientific">Mycolicibacterium hippocampi</name>
    <dbReference type="NCBI Taxonomy" id="659824"/>
    <lineage>
        <taxon>Bacteria</taxon>
        <taxon>Bacillati</taxon>
        <taxon>Actinomycetota</taxon>
        <taxon>Actinomycetes</taxon>
        <taxon>Mycobacteriales</taxon>
        <taxon>Mycobacteriaceae</taxon>
        <taxon>Mycolicibacterium</taxon>
    </lineage>
</organism>
<accession>A0A850PSS8</accession>
<dbReference type="PROSITE" id="PS51197">
    <property type="entry name" value="HTH_RRF2_2"/>
    <property type="match status" value="1"/>
</dbReference>
<dbReference type="Gene3D" id="1.10.10.10">
    <property type="entry name" value="Winged helix-like DNA-binding domain superfamily/Winged helix DNA-binding domain"/>
    <property type="match status" value="1"/>
</dbReference>
<sequence length="141" mass="14773">MPAPITTHFAVAVHVLTYLAGIPDGAPVGSPELSGSVNTSPEYIRRVMVPLRAAGIVDSTAGKNGGWTLQRDPATLTLAEVRRLVQPDEPALGIHAPNPSCSVGRAIAQSLVDIEHDIAHAIDERLSATTIDQLVGDAARK</sequence>
<dbReference type="InterPro" id="IPR036390">
    <property type="entry name" value="WH_DNA-bd_sf"/>
</dbReference>
<dbReference type="InterPro" id="IPR036388">
    <property type="entry name" value="WH-like_DNA-bd_sf"/>
</dbReference>
<evidence type="ECO:0000313" key="1">
    <source>
        <dbReference type="EMBL" id="NVN51144.1"/>
    </source>
</evidence>
<proteinExistence type="predicted"/>
<keyword evidence="2" id="KW-1185">Reference proteome</keyword>
<name>A0A850PSS8_9MYCO</name>
<dbReference type="Proteomes" id="UP000570517">
    <property type="component" value="Unassembled WGS sequence"/>
</dbReference>
<dbReference type="SUPFAM" id="SSF46785">
    <property type="entry name" value="Winged helix' DNA-binding domain"/>
    <property type="match status" value="1"/>
</dbReference>
<dbReference type="GO" id="GO:0003700">
    <property type="term" value="F:DNA-binding transcription factor activity"/>
    <property type="evidence" value="ECO:0007669"/>
    <property type="project" value="TreeGrafter"/>
</dbReference>